<evidence type="ECO:0000259" key="7">
    <source>
        <dbReference type="Pfam" id="PF01266"/>
    </source>
</evidence>
<keyword evidence="5" id="KW-0274">FAD</keyword>
<evidence type="ECO:0000256" key="1">
    <source>
        <dbReference type="ARBA" id="ARBA00001974"/>
    </source>
</evidence>
<dbReference type="SUPFAM" id="SSF51971">
    <property type="entry name" value="Nucleotide-binding domain"/>
    <property type="match status" value="1"/>
</dbReference>
<dbReference type="AlphaFoldDB" id="A0A1I7XAH6"/>
<dbReference type="GO" id="GO:0019478">
    <property type="term" value="P:D-amino acid catabolic process"/>
    <property type="evidence" value="ECO:0007669"/>
    <property type="project" value="TreeGrafter"/>
</dbReference>
<keyword evidence="6" id="KW-0560">Oxidoreductase</keyword>
<evidence type="ECO:0000256" key="3">
    <source>
        <dbReference type="ARBA" id="ARBA00006730"/>
    </source>
</evidence>
<dbReference type="Pfam" id="PF01266">
    <property type="entry name" value="DAO"/>
    <property type="match status" value="1"/>
</dbReference>
<proteinExistence type="inferred from homology"/>
<comment type="subcellular location">
    <subcellularLocation>
        <location evidence="2">Peroxisome matrix</location>
    </subcellularLocation>
</comment>
<comment type="cofactor">
    <cofactor evidence="1">
        <name>FAD</name>
        <dbReference type="ChEBI" id="CHEBI:57692"/>
    </cofactor>
</comment>
<name>A0A1I7XAH6_HETBA</name>
<reference evidence="9" key="1">
    <citation type="submission" date="2016-11" db="UniProtKB">
        <authorList>
            <consortium name="WormBaseParasite"/>
        </authorList>
    </citation>
    <scope>IDENTIFICATION</scope>
</reference>
<evidence type="ECO:0000256" key="4">
    <source>
        <dbReference type="ARBA" id="ARBA00022630"/>
    </source>
</evidence>
<protein>
    <submittedName>
        <fullName evidence="9">DAO domain-containing protein</fullName>
    </submittedName>
</protein>
<feature type="domain" description="FAD dependent oxidoreductase" evidence="7">
    <location>
        <begin position="5"/>
        <end position="54"/>
    </location>
</feature>
<dbReference type="PANTHER" id="PTHR11530:SF11">
    <property type="entry name" value="D-ASPARTATE OXIDASE"/>
    <property type="match status" value="1"/>
</dbReference>
<accession>A0A1I7XAH6</accession>
<organism evidence="8 9">
    <name type="scientific">Heterorhabditis bacteriophora</name>
    <name type="common">Entomopathogenic nematode worm</name>
    <dbReference type="NCBI Taxonomy" id="37862"/>
    <lineage>
        <taxon>Eukaryota</taxon>
        <taxon>Metazoa</taxon>
        <taxon>Ecdysozoa</taxon>
        <taxon>Nematoda</taxon>
        <taxon>Chromadorea</taxon>
        <taxon>Rhabditida</taxon>
        <taxon>Rhabditina</taxon>
        <taxon>Rhabditomorpha</taxon>
        <taxon>Strongyloidea</taxon>
        <taxon>Heterorhabditidae</taxon>
        <taxon>Heterorhabditis</taxon>
    </lineage>
</organism>
<evidence type="ECO:0000313" key="8">
    <source>
        <dbReference type="Proteomes" id="UP000095283"/>
    </source>
</evidence>
<dbReference type="GO" id="GO:0071949">
    <property type="term" value="F:FAD binding"/>
    <property type="evidence" value="ECO:0007669"/>
    <property type="project" value="InterPro"/>
</dbReference>
<dbReference type="PANTHER" id="PTHR11530">
    <property type="entry name" value="D-AMINO ACID OXIDASE"/>
    <property type="match status" value="1"/>
</dbReference>
<keyword evidence="4" id="KW-0285">Flavoprotein</keyword>
<dbReference type="Proteomes" id="UP000095283">
    <property type="component" value="Unplaced"/>
</dbReference>
<dbReference type="InterPro" id="IPR006076">
    <property type="entry name" value="FAD-dep_OxRdtase"/>
</dbReference>
<keyword evidence="8" id="KW-1185">Reference proteome</keyword>
<dbReference type="InterPro" id="IPR023209">
    <property type="entry name" value="DAO"/>
</dbReference>
<sequence>MVRQICVLGAGIIGMSTAALIQEKILDVEVTVIAAEFSPNTTSDVAAGFIEPYCCGNDEETIK</sequence>
<comment type="similarity">
    <text evidence="3">Belongs to the DAMOX/DASOX family.</text>
</comment>
<dbReference type="WBParaSite" id="Hba_14523">
    <property type="protein sequence ID" value="Hba_14523"/>
    <property type="gene ID" value="Hba_14523"/>
</dbReference>
<evidence type="ECO:0000313" key="9">
    <source>
        <dbReference type="WBParaSite" id="Hba_14523"/>
    </source>
</evidence>
<evidence type="ECO:0000256" key="5">
    <source>
        <dbReference type="ARBA" id="ARBA00022827"/>
    </source>
</evidence>
<dbReference type="GO" id="GO:0003884">
    <property type="term" value="F:D-amino-acid oxidase activity"/>
    <property type="evidence" value="ECO:0007669"/>
    <property type="project" value="InterPro"/>
</dbReference>
<evidence type="ECO:0000256" key="2">
    <source>
        <dbReference type="ARBA" id="ARBA00004253"/>
    </source>
</evidence>
<evidence type="ECO:0000256" key="6">
    <source>
        <dbReference type="ARBA" id="ARBA00023002"/>
    </source>
</evidence>
<dbReference type="GO" id="GO:0005782">
    <property type="term" value="C:peroxisomal matrix"/>
    <property type="evidence" value="ECO:0007669"/>
    <property type="project" value="UniProtKB-SubCell"/>
</dbReference>
<dbReference type="Gene3D" id="3.40.50.720">
    <property type="entry name" value="NAD(P)-binding Rossmann-like Domain"/>
    <property type="match status" value="1"/>
</dbReference>